<reference evidence="6" key="1">
    <citation type="submission" date="2016-10" db="EMBL/GenBank/DDBJ databases">
        <authorList>
            <person name="Varghese N."/>
            <person name="Submissions S."/>
        </authorList>
    </citation>
    <scope>NUCLEOTIDE SEQUENCE [LARGE SCALE GENOMIC DNA]</scope>
    <source>
        <strain evidence="6">XJ109</strain>
    </source>
</reference>
<dbReference type="GO" id="GO:0005840">
    <property type="term" value="C:ribosome"/>
    <property type="evidence" value="ECO:0007669"/>
    <property type="project" value="UniProtKB-KW"/>
</dbReference>
<keyword evidence="2 4" id="KW-0689">Ribosomal protein</keyword>
<keyword evidence="4" id="KW-0694">RNA-binding</keyword>
<evidence type="ECO:0000313" key="6">
    <source>
        <dbReference type="Proteomes" id="UP000199149"/>
    </source>
</evidence>
<keyword evidence="3 4" id="KW-0687">Ribonucleoprotein</keyword>
<evidence type="ECO:0000256" key="2">
    <source>
        <dbReference type="ARBA" id="ARBA00022980"/>
    </source>
</evidence>
<dbReference type="GO" id="GO:0006412">
    <property type="term" value="P:translation"/>
    <property type="evidence" value="ECO:0007669"/>
    <property type="project" value="UniProtKB-UniRule"/>
</dbReference>
<accession>A0A1I4VJT5</accession>
<dbReference type="OrthoDB" id="9797862at2"/>
<dbReference type="InterPro" id="IPR012678">
    <property type="entry name" value="Ribosomal_uL23/eL15/eS24_sf"/>
</dbReference>
<dbReference type="SUPFAM" id="SSF54189">
    <property type="entry name" value="Ribosomal proteins S24e, L23 and L15e"/>
    <property type="match status" value="1"/>
</dbReference>
<dbReference type="GO" id="GO:1990904">
    <property type="term" value="C:ribonucleoprotein complex"/>
    <property type="evidence" value="ECO:0007669"/>
    <property type="project" value="UniProtKB-KW"/>
</dbReference>
<evidence type="ECO:0000313" key="5">
    <source>
        <dbReference type="EMBL" id="SFN01375.1"/>
    </source>
</evidence>
<proteinExistence type="inferred from homology"/>
<protein>
    <recommendedName>
        <fullName evidence="4">Large ribosomal subunit protein uL23</fullName>
    </recommendedName>
</protein>
<dbReference type="RefSeq" id="WP_092907620.1">
    <property type="nucleotide sequence ID" value="NZ_FOUZ01000005.1"/>
</dbReference>
<dbReference type="EMBL" id="FOUZ01000005">
    <property type="protein sequence ID" value="SFN01375.1"/>
    <property type="molecule type" value="Genomic_DNA"/>
</dbReference>
<dbReference type="HAMAP" id="MF_01369_B">
    <property type="entry name" value="Ribosomal_uL23_B"/>
    <property type="match status" value="1"/>
</dbReference>
<sequence length="94" mass="10229">MGIIIKPVISEKATSNSELLGQYSFYVDTKANKLQIKEAIQTTYGVTVVSVSTLVSAPKVKTRYTKTGFQTGKTNKLKKAIVSLAEGQEIELFG</sequence>
<comment type="subunit">
    <text evidence="4">Part of the 50S ribosomal subunit. Contacts protein L29, and trigger factor when it is bound to the ribosome.</text>
</comment>
<dbReference type="Pfam" id="PF00276">
    <property type="entry name" value="Ribosomal_L23"/>
    <property type="match status" value="1"/>
</dbReference>
<dbReference type="Gene3D" id="3.30.70.330">
    <property type="match status" value="1"/>
</dbReference>
<evidence type="ECO:0000256" key="4">
    <source>
        <dbReference type="HAMAP-Rule" id="MF_01369"/>
    </source>
</evidence>
<dbReference type="GO" id="GO:0003735">
    <property type="term" value="F:structural constituent of ribosome"/>
    <property type="evidence" value="ECO:0007669"/>
    <property type="project" value="InterPro"/>
</dbReference>
<dbReference type="Proteomes" id="UP000199149">
    <property type="component" value="Unassembled WGS sequence"/>
</dbReference>
<dbReference type="NCBIfam" id="NF004363">
    <property type="entry name" value="PRK05738.2-4"/>
    <property type="match status" value="1"/>
</dbReference>
<comment type="function">
    <text evidence="4">One of the early assembly proteins it binds 23S rRNA. One of the proteins that surrounds the polypeptide exit tunnel on the outside of the ribosome. Forms the main docking site for trigger factor binding to the ribosome.</text>
</comment>
<dbReference type="InterPro" id="IPR013025">
    <property type="entry name" value="Ribosomal_uL23-like"/>
</dbReference>
<dbReference type="AlphaFoldDB" id="A0A1I4VJT5"/>
<evidence type="ECO:0000256" key="1">
    <source>
        <dbReference type="ARBA" id="ARBA00006700"/>
    </source>
</evidence>
<keyword evidence="4" id="KW-0699">rRNA-binding</keyword>
<comment type="similarity">
    <text evidence="1 4">Belongs to the universal ribosomal protein uL23 family.</text>
</comment>
<dbReference type="STRING" id="684065.SAMN05421738_105178"/>
<keyword evidence="6" id="KW-1185">Reference proteome</keyword>
<gene>
    <name evidence="4" type="primary">rplW</name>
    <name evidence="5" type="ORF">SAMN05421738_105178</name>
</gene>
<evidence type="ECO:0000256" key="3">
    <source>
        <dbReference type="ARBA" id="ARBA00023274"/>
    </source>
</evidence>
<dbReference type="PANTHER" id="PTHR11620">
    <property type="entry name" value="60S RIBOSOMAL PROTEIN L23A"/>
    <property type="match status" value="1"/>
</dbReference>
<dbReference type="GO" id="GO:0019843">
    <property type="term" value="F:rRNA binding"/>
    <property type="evidence" value="ECO:0007669"/>
    <property type="project" value="UniProtKB-UniRule"/>
</dbReference>
<dbReference type="InterPro" id="IPR012677">
    <property type="entry name" value="Nucleotide-bd_a/b_plait_sf"/>
</dbReference>
<organism evidence="5 6">
    <name type="scientific">Algoriella xinjiangensis</name>
    <dbReference type="NCBI Taxonomy" id="684065"/>
    <lineage>
        <taxon>Bacteria</taxon>
        <taxon>Pseudomonadati</taxon>
        <taxon>Bacteroidota</taxon>
        <taxon>Flavobacteriia</taxon>
        <taxon>Flavobacteriales</taxon>
        <taxon>Weeksellaceae</taxon>
        <taxon>Algoriella</taxon>
    </lineage>
</organism>
<name>A0A1I4VJT5_9FLAO</name>